<organism evidence="2 3">
    <name type="scientific">Haloechinothrix salitolerans</name>
    <dbReference type="NCBI Taxonomy" id="926830"/>
    <lineage>
        <taxon>Bacteria</taxon>
        <taxon>Bacillati</taxon>
        <taxon>Actinomycetota</taxon>
        <taxon>Actinomycetes</taxon>
        <taxon>Pseudonocardiales</taxon>
        <taxon>Pseudonocardiaceae</taxon>
        <taxon>Haloechinothrix</taxon>
    </lineage>
</organism>
<keyword evidence="1" id="KW-0812">Transmembrane</keyword>
<proteinExistence type="predicted"/>
<dbReference type="EMBL" id="JBHSXX010000001">
    <property type="protein sequence ID" value="MFC6867841.1"/>
    <property type="molecule type" value="Genomic_DNA"/>
</dbReference>
<accession>A0ABW2BXN2</accession>
<keyword evidence="3" id="KW-1185">Reference proteome</keyword>
<reference evidence="3" key="1">
    <citation type="journal article" date="2019" name="Int. J. Syst. Evol. Microbiol.">
        <title>The Global Catalogue of Microorganisms (GCM) 10K type strain sequencing project: providing services to taxonomists for standard genome sequencing and annotation.</title>
        <authorList>
            <consortium name="The Broad Institute Genomics Platform"/>
            <consortium name="The Broad Institute Genome Sequencing Center for Infectious Disease"/>
            <person name="Wu L."/>
            <person name="Ma J."/>
        </authorList>
    </citation>
    <scope>NUCLEOTIDE SEQUENCE [LARGE SCALE GENOMIC DNA]</scope>
    <source>
        <strain evidence="3">KCTC 32255</strain>
    </source>
</reference>
<evidence type="ECO:0000313" key="2">
    <source>
        <dbReference type="EMBL" id="MFC6867841.1"/>
    </source>
</evidence>
<keyword evidence="1" id="KW-1133">Transmembrane helix</keyword>
<feature type="transmembrane region" description="Helical" evidence="1">
    <location>
        <begin position="20"/>
        <end position="43"/>
    </location>
</feature>
<dbReference type="RefSeq" id="WP_345396403.1">
    <property type="nucleotide sequence ID" value="NZ_BAABLA010000025.1"/>
</dbReference>
<evidence type="ECO:0000313" key="3">
    <source>
        <dbReference type="Proteomes" id="UP001596337"/>
    </source>
</evidence>
<keyword evidence="1" id="KW-0472">Membrane</keyword>
<comment type="caution">
    <text evidence="2">The sequence shown here is derived from an EMBL/GenBank/DDBJ whole genome shotgun (WGS) entry which is preliminary data.</text>
</comment>
<gene>
    <name evidence="2" type="ORF">ACFQGD_11850</name>
</gene>
<evidence type="ECO:0000256" key="1">
    <source>
        <dbReference type="SAM" id="Phobius"/>
    </source>
</evidence>
<protein>
    <submittedName>
        <fullName evidence="2">Uncharacterized protein</fullName>
    </submittedName>
</protein>
<dbReference type="Proteomes" id="UP001596337">
    <property type="component" value="Unassembled WGS sequence"/>
</dbReference>
<sequence>MLGELGAWWDSVELWVVQLWFPLQFVVVMAAVVPVCLIAAWAVDRAVDRVAAALRGPRE</sequence>
<name>A0ABW2BXN2_9PSEU</name>